<dbReference type="Gene3D" id="3.40.50.300">
    <property type="entry name" value="P-loop containing nucleotide triphosphate hydrolases"/>
    <property type="match status" value="1"/>
</dbReference>
<organism evidence="1 2">
    <name type="scientific">Oryza sativa subsp. japonica</name>
    <name type="common">Rice</name>
    <dbReference type="NCBI Taxonomy" id="39947"/>
    <lineage>
        <taxon>Eukaryota</taxon>
        <taxon>Viridiplantae</taxon>
        <taxon>Streptophyta</taxon>
        <taxon>Embryophyta</taxon>
        <taxon>Tracheophyta</taxon>
        <taxon>Spermatophyta</taxon>
        <taxon>Magnoliopsida</taxon>
        <taxon>Liliopsida</taxon>
        <taxon>Poales</taxon>
        <taxon>Poaceae</taxon>
        <taxon>BOP clade</taxon>
        <taxon>Oryzoideae</taxon>
        <taxon>Oryzeae</taxon>
        <taxon>Oryzinae</taxon>
        <taxon>Oryza</taxon>
        <taxon>Oryza sativa</taxon>
    </lineage>
</organism>
<dbReference type="EMBL" id="AP014968">
    <property type="protein sequence ID" value="BAT17344.1"/>
    <property type="molecule type" value="Genomic_DNA"/>
</dbReference>
<name>A0A0P0YAM3_ORYSJ</name>
<dbReference type="AlphaFoldDB" id="A0A0P0YAM3"/>
<proteinExistence type="predicted"/>
<gene>
    <name evidence="1" type="ordered locus">Os12g0512750</name>
    <name evidence="1" type="ORF">OSNPB_120512750</name>
</gene>
<evidence type="ECO:0000313" key="2">
    <source>
        <dbReference type="Proteomes" id="UP000059680"/>
    </source>
</evidence>
<reference evidence="1 2" key="2">
    <citation type="journal article" date="2013" name="Plant Cell Physiol.">
        <title>Rice Annotation Project Database (RAP-DB): an integrative and interactive database for rice genomics.</title>
        <authorList>
            <person name="Sakai H."/>
            <person name="Lee S.S."/>
            <person name="Tanaka T."/>
            <person name="Numa H."/>
            <person name="Kim J."/>
            <person name="Kawahara Y."/>
            <person name="Wakimoto H."/>
            <person name="Yang C.C."/>
            <person name="Iwamoto M."/>
            <person name="Abe T."/>
            <person name="Yamada Y."/>
            <person name="Muto A."/>
            <person name="Inokuchi H."/>
            <person name="Ikemura T."/>
            <person name="Matsumoto T."/>
            <person name="Sasaki T."/>
            <person name="Itoh T."/>
        </authorList>
    </citation>
    <scope>NUCLEOTIDE SEQUENCE [LARGE SCALE GENOMIC DNA]</scope>
    <source>
        <strain evidence="2">cv. Nipponbare</strain>
    </source>
</reference>
<evidence type="ECO:0000313" key="1">
    <source>
        <dbReference type="EMBL" id="BAT17344.1"/>
    </source>
</evidence>
<dbReference type="SUPFAM" id="SSF52540">
    <property type="entry name" value="P-loop containing nucleoside triphosphate hydrolases"/>
    <property type="match status" value="2"/>
</dbReference>
<dbReference type="InterPro" id="IPR027417">
    <property type="entry name" value="P-loop_NTPase"/>
</dbReference>
<keyword evidence="2" id="KW-1185">Reference proteome</keyword>
<dbReference type="PaxDb" id="39947-A0A0P0YAM3"/>
<dbReference type="STRING" id="39947.A0A0P0YAM3"/>
<dbReference type="InParanoid" id="A0A0P0YAM3"/>
<protein>
    <submittedName>
        <fullName evidence="1">Os12g0512750 protein</fullName>
    </submittedName>
</protein>
<reference evidence="1 2" key="3">
    <citation type="journal article" date="2013" name="Rice">
        <title>Improvement of the Oryza sativa Nipponbare reference genome using next generation sequence and optical map data.</title>
        <authorList>
            <person name="Kawahara Y."/>
            <person name="de la Bastide M."/>
            <person name="Hamilton J.P."/>
            <person name="Kanamori H."/>
            <person name="McCombie W.R."/>
            <person name="Ouyang S."/>
            <person name="Schwartz D.C."/>
            <person name="Tanaka T."/>
            <person name="Wu J."/>
            <person name="Zhou S."/>
            <person name="Childs K.L."/>
            <person name="Davidson R.M."/>
            <person name="Lin H."/>
            <person name="Quesada-Ocampo L."/>
            <person name="Vaillancourt B."/>
            <person name="Sakai H."/>
            <person name="Lee S.S."/>
            <person name="Kim J."/>
            <person name="Numa H."/>
            <person name="Itoh T."/>
            <person name="Buell C.R."/>
            <person name="Matsumoto T."/>
        </authorList>
    </citation>
    <scope>NUCLEOTIDE SEQUENCE [LARGE SCALE GENOMIC DNA]</scope>
    <source>
        <strain evidence="2">cv. Nipponbare</strain>
    </source>
</reference>
<reference evidence="2" key="1">
    <citation type="journal article" date="2005" name="Nature">
        <title>The map-based sequence of the rice genome.</title>
        <authorList>
            <consortium name="International rice genome sequencing project (IRGSP)"/>
            <person name="Matsumoto T."/>
            <person name="Wu J."/>
            <person name="Kanamori H."/>
            <person name="Katayose Y."/>
            <person name="Fujisawa M."/>
            <person name="Namiki N."/>
            <person name="Mizuno H."/>
            <person name="Yamamoto K."/>
            <person name="Antonio B.A."/>
            <person name="Baba T."/>
            <person name="Sakata K."/>
            <person name="Nagamura Y."/>
            <person name="Aoki H."/>
            <person name="Arikawa K."/>
            <person name="Arita K."/>
            <person name="Bito T."/>
            <person name="Chiden Y."/>
            <person name="Fujitsuka N."/>
            <person name="Fukunaka R."/>
            <person name="Hamada M."/>
            <person name="Harada C."/>
            <person name="Hayashi A."/>
            <person name="Hijishita S."/>
            <person name="Honda M."/>
            <person name="Hosokawa S."/>
            <person name="Ichikawa Y."/>
            <person name="Idonuma A."/>
            <person name="Iijima M."/>
            <person name="Ikeda M."/>
            <person name="Ikeno M."/>
            <person name="Ito K."/>
            <person name="Ito S."/>
            <person name="Ito T."/>
            <person name="Ito Y."/>
            <person name="Ito Y."/>
            <person name="Iwabuchi A."/>
            <person name="Kamiya K."/>
            <person name="Karasawa W."/>
            <person name="Kurita K."/>
            <person name="Katagiri S."/>
            <person name="Kikuta A."/>
            <person name="Kobayashi H."/>
            <person name="Kobayashi N."/>
            <person name="Machita K."/>
            <person name="Maehara T."/>
            <person name="Masukawa M."/>
            <person name="Mizubayashi T."/>
            <person name="Mukai Y."/>
            <person name="Nagasaki H."/>
            <person name="Nagata Y."/>
            <person name="Naito S."/>
            <person name="Nakashima M."/>
            <person name="Nakama Y."/>
            <person name="Nakamichi Y."/>
            <person name="Nakamura M."/>
            <person name="Meguro A."/>
            <person name="Negishi M."/>
            <person name="Ohta I."/>
            <person name="Ohta T."/>
            <person name="Okamoto M."/>
            <person name="Ono N."/>
            <person name="Saji S."/>
            <person name="Sakaguchi M."/>
            <person name="Sakai K."/>
            <person name="Shibata M."/>
            <person name="Shimokawa T."/>
            <person name="Song J."/>
            <person name="Takazaki Y."/>
            <person name="Terasawa K."/>
            <person name="Tsugane M."/>
            <person name="Tsuji K."/>
            <person name="Ueda S."/>
            <person name="Waki K."/>
            <person name="Yamagata H."/>
            <person name="Yamamoto M."/>
            <person name="Yamamoto S."/>
            <person name="Yamane H."/>
            <person name="Yoshiki S."/>
            <person name="Yoshihara R."/>
            <person name="Yukawa K."/>
            <person name="Zhong H."/>
            <person name="Yano M."/>
            <person name="Yuan Q."/>
            <person name="Ouyang S."/>
            <person name="Liu J."/>
            <person name="Jones K.M."/>
            <person name="Gansberger K."/>
            <person name="Moffat K."/>
            <person name="Hill J."/>
            <person name="Bera J."/>
            <person name="Fadrosh D."/>
            <person name="Jin S."/>
            <person name="Johri S."/>
            <person name="Kim M."/>
            <person name="Overton L."/>
            <person name="Reardon M."/>
            <person name="Tsitrin T."/>
            <person name="Vuong H."/>
            <person name="Weaver B."/>
            <person name="Ciecko A."/>
            <person name="Tallon L."/>
            <person name="Jackson J."/>
            <person name="Pai G."/>
            <person name="Aken S.V."/>
            <person name="Utterback T."/>
            <person name="Reidmuller S."/>
            <person name="Feldblyum T."/>
            <person name="Hsiao J."/>
            <person name="Zismann V."/>
            <person name="Iobst S."/>
            <person name="de Vazeille A.R."/>
            <person name="Buell C.R."/>
            <person name="Ying K."/>
            <person name="Li Y."/>
            <person name="Lu T."/>
            <person name="Huang Y."/>
            <person name="Zhao Q."/>
            <person name="Feng Q."/>
            <person name="Zhang L."/>
            <person name="Zhu J."/>
            <person name="Weng Q."/>
            <person name="Mu J."/>
            <person name="Lu Y."/>
            <person name="Fan D."/>
            <person name="Liu Y."/>
            <person name="Guan J."/>
            <person name="Zhang Y."/>
            <person name="Yu S."/>
            <person name="Liu X."/>
            <person name="Zhang Y."/>
            <person name="Hong G."/>
            <person name="Han B."/>
            <person name="Choisne N."/>
            <person name="Demange N."/>
            <person name="Orjeda G."/>
            <person name="Samain S."/>
            <person name="Cattolico L."/>
            <person name="Pelletier E."/>
            <person name="Couloux A."/>
            <person name="Segurens B."/>
            <person name="Wincker P."/>
            <person name="D'Hont A."/>
            <person name="Scarpelli C."/>
            <person name="Weissenbach J."/>
            <person name="Salanoubat M."/>
            <person name="Quetier F."/>
            <person name="Yu Y."/>
            <person name="Kim H.R."/>
            <person name="Rambo T."/>
            <person name="Currie J."/>
            <person name="Collura K."/>
            <person name="Luo M."/>
            <person name="Yang T."/>
            <person name="Ammiraju J.S.S."/>
            <person name="Engler F."/>
            <person name="Soderlund C."/>
            <person name="Wing R.A."/>
            <person name="Palmer L.E."/>
            <person name="de la Bastide M."/>
            <person name="Spiegel L."/>
            <person name="Nascimento L."/>
            <person name="Zutavern T."/>
            <person name="O'Shaughnessy A."/>
            <person name="Dike S."/>
            <person name="Dedhia N."/>
            <person name="Preston R."/>
            <person name="Balija V."/>
            <person name="McCombie W.R."/>
            <person name="Chow T."/>
            <person name="Chen H."/>
            <person name="Chung M."/>
            <person name="Chen C."/>
            <person name="Shaw J."/>
            <person name="Wu H."/>
            <person name="Hsiao K."/>
            <person name="Chao Y."/>
            <person name="Chu M."/>
            <person name="Cheng C."/>
            <person name="Hour A."/>
            <person name="Lee P."/>
            <person name="Lin S."/>
            <person name="Lin Y."/>
            <person name="Liou J."/>
            <person name="Liu S."/>
            <person name="Hsing Y."/>
            <person name="Raghuvanshi S."/>
            <person name="Mohanty A."/>
            <person name="Bharti A.K."/>
            <person name="Gaur A."/>
            <person name="Gupta V."/>
            <person name="Kumar D."/>
            <person name="Ravi V."/>
            <person name="Vij S."/>
            <person name="Kapur A."/>
            <person name="Khurana P."/>
            <person name="Khurana P."/>
            <person name="Khurana J.P."/>
            <person name="Tyagi A.K."/>
            <person name="Gaikwad K."/>
            <person name="Singh A."/>
            <person name="Dalal V."/>
            <person name="Srivastava S."/>
            <person name="Dixit A."/>
            <person name="Pal A.K."/>
            <person name="Ghazi I.A."/>
            <person name="Yadav M."/>
            <person name="Pandit A."/>
            <person name="Bhargava A."/>
            <person name="Sureshbabu K."/>
            <person name="Batra K."/>
            <person name="Sharma T.R."/>
            <person name="Mohapatra T."/>
            <person name="Singh N.K."/>
            <person name="Messing J."/>
            <person name="Nelson A.B."/>
            <person name="Fuks G."/>
            <person name="Kavchok S."/>
            <person name="Keizer G."/>
            <person name="Linton E."/>
            <person name="Llaca V."/>
            <person name="Song R."/>
            <person name="Tanyolac B."/>
            <person name="Young S."/>
            <person name="Ho-Il K."/>
            <person name="Hahn J.H."/>
            <person name="Sangsakoo G."/>
            <person name="Vanavichit A."/>
            <person name="de Mattos Luiz.A.T."/>
            <person name="Zimmer P.D."/>
            <person name="Malone G."/>
            <person name="Dellagostin O."/>
            <person name="de Oliveira A.C."/>
            <person name="Bevan M."/>
            <person name="Bancroft I."/>
            <person name="Minx P."/>
            <person name="Cordum H."/>
            <person name="Wilson R."/>
            <person name="Cheng Z."/>
            <person name="Jin W."/>
            <person name="Jiang J."/>
            <person name="Leong S.A."/>
            <person name="Iwama H."/>
            <person name="Gojobori T."/>
            <person name="Itoh T."/>
            <person name="Niimura Y."/>
            <person name="Fujii Y."/>
            <person name="Habara T."/>
            <person name="Sakai H."/>
            <person name="Sato Y."/>
            <person name="Wilson G."/>
            <person name="Kumar K."/>
            <person name="McCouch S."/>
            <person name="Juretic N."/>
            <person name="Hoen D."/>
            <person name="Wright S."/>
            <person name="Bruskiewich R."/>
            <person name="Bureau T."/>
            <person name="Miyao A."/>
            <person name="Hirochika H."/>
            <person name="Nishikawa T."/>
            <person name="Kadowaki K."/>
            <person name="Sugiura M."/>
            <person name="Burr B."/>
            <person name="Sasaki T."/>
        </authorList>
    </citation>
    <scope>NUCLEOTIDE SEQUENCE [LARGE SCALE GENOMIC DNA]</scope>
    <source>
        <strain evidence="2">cv. Nipponbare</strain>
    </source>
</reference>
<accession>A0A0P0YAM3</accession>
<dbReference type="Proteomes" id="UP000059680">
    <property type="component" value="Chromosome 12"/>
</dbReference>
<sequence>MSSSSSHHPEFASCTANDDEHHLDEFELELVVQDVQRQQNNGSANTDQHERENLLLLDDSSKSGALKRRLFFDNLLKNVQDDHIRFLHRQKERIDRHSAELRMEIICRRYGIVPRELSQLTLLLGPPGCGKSTLLRALSGKLDKSLKRVPWCHPSPVPLGAAVRGTRLVYTIELESSSIVAVIAMWAAGIGAGKRIEAGAGASRLVRRRRSNSGRLDLDLLDPEAKARAERRNGCLGGY</sequence>